<evidence type="ECO:0000256" key="1">
    <source>
        <dbReference type="ARBA" id="ARBA00022649"/>
    </source>
</evidence>
<evidence type="ECO:0000313" key="9">
    <source>
        <dbReference type="Proteomes" id="UP000558997"/>
    </source>
</evidence>
<protein>
    <recommendedName>
        <fullName evidence="7">DarT domain-containing protein</fullName>
    </recommendedName>
</protein>
<evidence type="ECO:0000256" key="6">
    <source>
        <dbReference type="PROSITE-ProRule" id="PRU01362"/>
    </source>
</evidence>
<dbReference type="AlphaFoldDB" id="A0A841DZC1"/>
<evidence type="ECO:0000313" key="8">
    <source>
        <dbReference type="EMBL" id="MBB5980568.1"/>
    </source>
</evidence>
<keyword evidence="5 6" id="KW-0238">DNA-binding</keyword>
<evidence type="ECO:0000259" key="7">
    <source>
        <dbReference type="PROSITE" id="PS52018"/>
    </source>
</evidence>
<comment type="similarity">
    <text evidence="6">Belongs to the DarT ADP-ribosyltransferase family.</text>
</comment>
<keyword evidence="3" id="KW-0808">Transferase</keyword>
<keyword evidence="2" id="KW-0328">Glycosyltransferase</keyword>
<comment type="caution">
    <text evidence="8">The sequence shown here is derived from an EMBL/GenBank/DDBJ whole genome shotgun (WGS) entry which is preliminary data.</text>
</comment>
<name>A0A841DZC1_9ACTN</name>
<dbReference type="RefSeq" id="WP_184836410.1">
    <property type="nucleotide sequence ID" value="NZ_BAAAVN010000003.1"/>
</dbReference>
<dbReference type="GO" id="GO:0016779">
    <property type="term" value="F:nucleotidyltransferase activity"/>
    <property type="evidence" value="ECO:0007669"/>
    <property type="project" value="UniProtKB-KW"/>
</dbReference>
<accession>A0A841DZC1</accession>
<proteinExistence type="inferred from homology"/>
<dbReference type="Pfam" id="PF14487">
    <property type="entry name" value="DarT"/>
    <property type="match status" value="1"/>
</dbReference>
<sequence>MTTAPAIDTEIAAFTLARSITDVLHFTTHQGLLGILATGLLKCRDELSEDEYLEHIYTPNCSDRLKDADWTGYVNLSISRVNADMFKSSKKWHLDDDGVWWAILVFDATLLAHAGITFATTNNVYPVVQRGTGLAGLQALFNDVVPWGYYGSKKYRSAQLPDHYTTDPQAEVLYPRALPVESLRAIYVYEEEDVDAVEALLGMFPVGPQVNVEHRPEVFQ</sequence>
<keyword evidence="9" id="KW-1185">Reference proteome</keyword>
<feature type="domain" description="DarT" evidence="7">
    <location>
        <begin position="21"/>
        <end position="220"/>
    </location>
</feature>
<comment type="caution">
    <text evidence="6">Lacks conserved residue(s) required for the propagation of feature annotation.</text>
</comment>
<organism evidence="8 9">
    <name type="scientific">Kribbella solani</name>
    <dbReference type="NCBI Taxonomy" id="236067"/>
    <lineage>
        <taxon>Bacteria</taxon>
        <taxon>Bacillati</taxon>
        <taxon>Actinomycetota</taxon>
        <taxon>Actinomycetes</taxon>
        <taxon>Propionibacteriales</taxon>
        <taxon>Kribbellaceae</taxon>
        <taxon>Kribbella</taxon>
    </lineage>
</organism>
<dbReference type="GO" id="GO:0016757">
    <property type="term" value="F:glycosyltransferase activity"/>
    <property type="evidence" value="ECO:0007669"/>
    <property type="project" value="UniProtKB-KW"/>
</dbReference>
<evidence type="ECO:0000256" key="4">
    <source>
        <dbReference type="ARBA" id="ARBA00022695"/>
    </source>
</evidence>
<gene>
    <name evidence="8" type="ORF">HDA44_003909</name>
</gene>
<dbReference type="PROSITE" id="PS52018">
    <property type="entry name" value="DART"/>
    <property type="match status" value="1"/>
</dbReference>
<evidence type="ECO:0000256" key="3">
    <source>
        <dbReference type="ARBA" id="ARBA00022679"/>
    </source>
</evidence>
<dbReference type="GO" id="GO:0003677">
    <property type="term" value="F:DNA binding"/>
    <property type="evidence" value="ECO:0007669"/>
    <property type="project" value="UniProtKB-UniRule"/>
</dbReference>
<dbReference type="InterPro" id="IPR029494">
    <property type="entry name" value="DarT"/>
</dbReference>
<dbReference type="Proteomes" id="UP000558997">
    <property type="component" value="Unassembled WGS sequence"/>
</dbReference>
<evidence type="ECO:0000256" key="5">
    <source>
        <dbReference type="ARBA" id="ARBA00023125"/>
    </source>
</evidence>
<keyword evidence="1 6" id="KW-1277">Toxin-antitoxin system</keyword>
<evidence type="ECO:0000256" key="2">
    <source>
        <dbReference type="ARBA" id="ARBA00022676"/>
    </source>
</evidence>
<dbReference type="EMBL" id="JACHNF010000001">
    <property type="protein sequence ID" value="MBB5980568.1"/>
    <property type="molecule type" value="Genomic_DNA"/>
</dbReference>
<keyword evidence="4" id="KW-0548">Nucleotidyltransferase</keyword>
<reference evidence="8 9" key="1">
    <citation type="submission" date="2020-08" db="EMBL/GenBank/DDBJ databases">
        <title>Sequencing the genomes of 1000 actinobacteria strains.</title>
        <authorList>
            <person name="Klenk H.-P."/>
        </authorList>
    </citation>
    <scope>NUCLEOTIDE SEQUENCE [LARGE SCALE GENOMIC DNA]</scope>
    <source>
        <strain evidence="8 9">DSM 17294</strain>
    </source>
</reference>